<protein>
    <submittedName>
        <fullName evidence="1">Ferritin-like metal-binding protein YciE</fullName>
    </submittedName>
</protein>
<dbReference type="EMBL" id="QLMK01000011">
    <property type="protein sequence ID" value="RAK27051.1"/>
    <property type="molecule type" value="Genomic_DNA"/>
</dbReference>
<dbReference type="SUPFAM" id="SSF47240">
    <property type="entry name" value="Ferritin-like"/>
    <property type="match status" value="1"/>
</dbReference>
<accession>A0A364JTV7</accession>
<dbReference type="InterPro" id="IPR012347">
    <property type="entry name" value="Ferritin-like"/>
</dbReference>
<dbReference type="Proteomes" id="UP000249453">
    <property type="component" value="Unassembled WGS sequence"/>
</dbReference>
<keyword evidence="2" id="KW-1185">Reference proteome</keyword>
<gene>
    <name evidence="1" type="ORF">C7374_11145</name>
</gene>
<reference evidence="1 2" key="1">
    <citation type="submission" date="2018-06" db="EMBL/GenBank/DDBJ databases">
        <title>Genomic Encyclopedia of Type Strains, Phase IV (KMG-IV): sequencing the most valuable type-strain genomes for metagenomic binning, comparative biology and taxonomic classification.</title>
        <authorList>
            <person name="Goeker M."/>
        </authorList>
    </citation>
    <scope>NUCLEOTIDE SEQUENCE [LARGE SCALE GENOMIC DNA]</scope>
    <source>
        <strain evidence="1 2">DSM 26720</strain>
    </source>
</reference>
<dbReference type="Pfam" id="PF05974">
    <property type="entry name" value="DUF892"/>
    <property type="match status" value="1"/>
</dbReference>
<evidence type="ECO:0000313" key="1">
    <source>
        <dbReference type="EMBL" id="RAK27051.1"/>
    </source>
</evidence>
<evidence type="ECO:0000313" key="2">
    <source>
        <dbReference type="Proteomes" id="UP000249453"/>
    </source>
</evidence>
<organism evidence="1 2">
    <name type="scientific">Falsochrobactrum ovis</name>
    <dbReference type="NCBI Taxonomy" id="1293442"/>
    <lineage>
        <taxon>Bacteria</taxon>
        <taxon>Pseudomonadati</taxon>
        <taxon>Pseudomonadota</taxon>
        <taxon>Alphaproteobacteria</taxon>
        <taxon>Hyphomicrobiales</taxon>
        <taxon>Brucellaceae</taxon>
        <taxon>Falsochrobactrum</taxon>
    </lineage>
</organism>
<dbReference type="AlphaFoldDB" id="A0A364JTV7"/>
<dbReference type="PANTHER" id="PTHR30565">
    <property type="entry name" value="PROTEIN YCIF"/>
    <property type="match status" value="1"/>
</dbReference>
<name>A0A364JTV7_9HYPH</name>
<dbReference type="InterPro" id="IPR009078">
    <property type="entry name" value="Ferritin-like_SF"/>
</dbReference>
<dbReference type="OrthoDB" id="7273732at2"/>
<proteinExistence type="predicted"/>
<dbReference type="InterPro" id="IPR047114">
    <property type="entry name" value="YciF"/>
</dbReference>
<dbReference type="InterPro" id="IPR010287">
    <property type="entry name" value="DUF892_YciF-like"/>
</dbReference>
<dbReference type="Gene3D" id="1.20.1260.10">
    <property type="match status" value="1"/>
</dbReference>
<dbReference type="PANTHER" id="PTHR30565:SF9">
    <property type="entry name" value="PROTEIN YCIF"/>
    <property type="match status" value="1"/>
</dbReference>
<sequence>MTDAREWLVQWLRDAHAMEEQAETMLNGLVGRLENYPELSARIEMHIRETKSQAARLEQCLDRLGESHSGVKDAGAKIMAMGQAMSGMFAGDEVMKGSLASFSFEAMEIASYTMLIAAARTVNEEEIAQLCEQNLQEEIEMAQWLKENLGATTQKFLALTFDDSNTAKR</sequence>
<comment type="caution">
    <text evidence="1">The sequence shown here is derived from an EMBL/GenBank/DDBJ whole genome shotgun (WGS) entry which is preliminary data.</text>
</comment>
<dbReference type="RefSeq" id="WP_111575861.1">
    <property type="nucleotide sequence ID" value="NZ_JBHEEY010000011.1"/>
</dbReference>